<organism evidence="1 2">
    <name type="scientific">Lactiplantibacillus plantarum</name>
    <name type="common">Lactobacillus plantarum</name>
    <dbReference type="NCBI Taxonomy" id="1590"/>
    <lineage>
        <taxon>Bacteria</taxon>
        <taxon>Bacillati</taxon>
        <taxon>Bacillota</taxon>
        <taxon>Bacilli</taxon>
        <taxon>Lactobacillales</taxon>
        <taxon>Lactobacillaceae</taxon>
        <taxon>Lactiplantibacillus</taxon>
    </lineage>
</organism>
<proteinExistence type="predicted"/>
<dbReference type="AlphaFoldDB" id="A0A165S7W4"/>
<dbReference type="Proteomes" id="UP000076882">
    <property type="component" value="Unassembled WGS sequence"/>
</dbReference>
<protein>
    <submittedName>
        <fullName evidence="1">Uncharacterized protein</fullName>
    </submittedName>
</protein>
<gene>
    <name evidence="1" type="ORF">Lp19_0426</name>
</gene>
<name>A0A165S7W4_LACPN</name>
<dbReference type="RefSeq" id="WP_063489439.1">
    <property type="nucleotide sequence ID" value="NZ_CP046659.1"/>
</dbReference>
<comment type="caution">
    <text evidence="1">The sequence shown here is derived from an EMBL/GenBank/DDBJ whole genome shotgun (WGS) entry which is preliminary data.</text>
</comment>
<dbReference type="PATRIC" id="fig|1590.201.peg.130"/>
<evidence type="ECO:0000313" key="2">
    <source>
        <dbReference type="Proteomes" id="UP000076882"/>
    </source>
</evidence>
<dbReference type="EMBL" id="LUXM01000011">
    <property type="protein sequence ID" value="KZU97930.1"/>
    <property type="molecule type" value="Genomic_DNA"/>
</dbReference>
<reference evidence="1 2" key="1">
    <citation type="submission" date="2016-03" db="EMBL/GenBank/DDBJ databases">
        <title>Comparative genomics of 54 Lactobacillus plantarum strains reveals genomic uncoupling from niche constraints.</title>
        <authorList>
            <person name="Martino M.E."/>
        </authorList>
    </citation>
    <scope>NUCLEOTIDE SEQUENCE [LARGE SCALE GENOMIC DNA]</scope>
    <source>
        <strain evidence="1 2">19.1</strain>
    </source>
</reference>
<sequence length="79" mass="9338">MRYFEIKLGHYAMMSAKTPEDAVLQFNIEFHQSAQLIHCHEISEAVAWRIYMHTGDEPNPDPCTRDDFHQRATIWVDVF</sequence>
<evidence type="ECO:0000313" key="1">
    <source>
        <dbReference type="EMBL" id="KZU97930.1"/>
    </source>
</evidence>
<accession>A0A165S7W4</accession>